<dbReference type="KEGG" id="pbi:112540777"/>
<dbReference type="RefSeq" id="XP_025023155.1">
    <property type="nucleotide sequence ID" value="XM_025167387.1"/>
</dbReference>
<dbReference type="AlphaFoldDB" id="A0A9F5IF97"/>
<dbReference type="GeneID" id="112540777"/>
<evidence type="ECO:0000313" key="3">
    <source>
        <dbReference type="RefSeq" id="XP_025023155.1"/>
    </source>
</evidence>
<feature type="region of interest" description="Disordered" evidence="1">
    <location>
        <begin position="36"/>
        <end position="71"/>
    </location>
</feature>
<protein>
    <submittedName>
        <fullName evidence="3">Serine protease 56-like</fullName>
    </submittedName>
</protein>
<sequence>MFLQQLQKELHLDVFPDVEPERDATTIRVLASNADSLVSETRPQREKRSLGTGPTEEKENQLHSVPATGSSCLGVNESAQRVHSVQETYRWILQVPEQDLTMKFQEILVDLGSKNSKGLYRAHIQATVGQRSATFTGLVGLEQDSLYRSMPEIIALALGMLKT</sequence>
<evidence type="ECO:0000313" key="2">
    <source>
        <dbReference type="Proteomes" id="UP000695026"/>
    </source>
</evidence>
<dbReference type="OrthoDB" id="6380398at2759"/>
<name>A0A9F5IF97_PYTBI</name>
<dbReference type="Proteomes" id="UP000695026">
    <property type="component" value="Unplaced"/>
</dbReference>
<keyword evidence="2" id="KW-1185">Reference proteome</keyword>
<feature type="compositionally biased region" description="Basic and acidic residues" evidence="1">
    <location>
        <begin position="42"/>
        <end position="61"/>
    </location>
</feature>
<reference evidence="3" key="1">
    <citation type="submission" date="2025-08" db="UniProtKB">
        <authorList>
            <consortium name="RefSeq"/>
        </authorList>
    </citation>
    <scope>IDENTIFICATION</scope>
    <source>
        <tissue evidence="3">Liver</tissue>
    </source>
</reference>
<proteinExistence type="predicted"/>
<accession>A0A9F5IF97</accession>
<gene>
    <name evidence="3" type="primary">LOC112540777</name>
</gene>
<organism evidence="2 3">
    <name type="scientific">Python bivittatus</name>
    <name type="common">Burmese python</name>
    <name type="synonym">Python molurus bivittatus</name>
    <dbReference type="NCBI Taxonomy" id="176946"/>
    <lineage>
        <taxon>Eukaryota</taxon>
        <taxon>Metazoa</taxon>
        <taxon>Chordata</taxon>
        <taxon>Craniata</taxon>
        <taxon>Vertebrata</taxon>
        <taxon>Euteleostomi</taxon>
        <taxon>Lepidosauria</taxon>
        <taxon>Squamata</taxon>
        <taxon>Bifurcata</taxon>
        <taxon>Unidentata</taxon>
        <taxon>Episquamata</taxon>
        <taxon>Toxicofera</taxon>
        <taxon>Serpentes</taxon>
        <taxon>Henophidia</taxon>
        <taxon>Pythonidae</taxon>
        <taxon>Python</taxon>
    </lineage>
</organism>
<evidence type="ECO:0000256" key="1">
    <source>
        <dbReference type="SAM" id="MobiDB-lite"/>
    </source>
</evidence>